<evidence type="ECO:0000313" key="2">
    <source>
        <dbReference type="Proteomes" id="UP000276133"/>
    </source>
</evidence>
<accession>A0A3M7PVW2</accession>
<gene>
    <name evidence="1" type="ORF">BpHYR1_049101</name>
</gene>
<sequence>MLYVDLFILLKNIIKIYLKIPIKQLIILKQELIFQKNLLIFALLTSVRFYSFFKCLANLFTSGCDPTSFERDLCQASKLLFDLDSNSLEDILVQHVNNSHLLDRPSQCNSFQNNCPIFIHIRANSDDVSDSRK</sequence>
<name>A0A3M7PVW2_BRAPC</name>
<reference evidence="1 2" key="1">
    <citation type="journal article" date="2018" name="Sci. Rep.">
        <title>Genomic signatures of local adaptation to the degree of environmental predictability in rotifers.</title>
        <authorList>
            <person name="Franch-Gras L."/>
            <person name="Hahn C."/>
            <person name="Garcia-Roger E.M."/>
            <person name="Carmona M.J."/>
            <person name="Serra M."/>
            <person name="Gomez A."/>
        </authorList>
    </citation>
    <scope>NUCLEOTIDE SEQUENCE [LARGE SCALE GENOMIC DNA]</scope>
    <source>
        <strain evidence="1">HYR1</strain>
    </source>
</reference>
<dbReference type="Proteomes" id="UP000276133">
    <property type="component" value="Unassembled WGS sequence"/>
</dbReference>
<evidence type="ECO:0000313" key="1">
    <source>
        <dbReference type="EMBL" id="RNA02871.1"/>
    </source>
</evidence>
<dbReference type="AlphaFoldDB" id="A0A3M7PVW2"/>
<proteinExistence type="predicted"/>
<protein>
    <submittedName>
        <fullName evidence="1">Uncharacterized protein</fullName>
    </submittedName>
</protein>
<keyword evidence="2" id="KW-1185">Reference proteome</keyword>
<organism evidence="1 2">
    <name type="scientific">Brachionus plicatilis</name>
    <name type="common">Marine rotifer</name>
    <name type="synonym">Brachionus muelleri</name>
    <dbReference type="NCBI Taxonomy" id="10195"/>
    <lineage>
        <taxon>Eukaryota</taxon>
        <taxon>Metazoa</taxon>
        <taxon>Spiralia</taxon>
        <taxon>Gnathifera</taxon>
        <taxon>Rotifera</taxon>
        <taxon>Eurotatoria</taxon>
        <taxon>Monogononta</taxon>
        <taxon>Pseudotrocha</taxon>
        <taxon>Ploima</taxon>
        <taxon>Brachionidae</taxon>
        <taxon>Brachionus</taxon>
    </lineage>
</organism>
<dbReference type="EMBL" id="REGN01008730">
    <property type="protein sequence ID" value="RNA02871.1"/>
    <property type="molecule type" value="Genomic_DNA"/>
</dbReference>
<comment type="caution">
    <text evidence="1">The sequence shown here is derived from an EMBL/GenBank/DDBJ whole genome shotgun (WGS) entry which is preliminary data.</text>
</comment>